<evidence type="ECO:0000313" key="2">
    <source>
        <dbReference type="Proteomes" id="UP000236630"/>
    </source>
</evidence>
<protein>
    <recommendedName>
        <fullName evidence="3">RNase H type-1 domain-containing protein</fullName>
    </recommendedName>
</protein>
<dbReference type="Proteomes" id="UP000236630">
    <property type="component" value="Unassembled WGS sequence"/>
</dbReference>
<gene>
    <name evidence="1" type="ORF">CUMW_259690</name>
</gene>
<evidence type="ECO:0008006" key="3">
    <source>
        <dbReference type="Google" id="ProtNLM"/>
    </source>
</evidence>
<accession>A0A2H5QU71</accession>
<dbReference type="EMBL" id="BDQV01000766">
    <property type="protein sequence ID" value="GAY67845.1"/>
    <property type="molecule type" value="Genomic_DNA"/>
</dbReference>
<proteinExistence type="predicted"/>
<organism evidence="1 2">
    <name type="scientific">Citrus unshiu</name>
    <name type="common">Satsuma mandarin</name>
    <name type="synonym">Citrus nobilis var. unshiu</name>
    <dbReference type="NCBI Taxonomy" id="55188"/>
    <lineage>
        <taxon>Eukaryota</taxon>
        <taxon>Viridiplantae</taxon>
        <taxon>Streptophyta</taxon>
        <taxon>Embryophyta</taxon>
        <taxon>Tracheophyta</taxon>
        <taxon>Spermatophyta</taxon>
        <taxon>Magnoliopsida</taxon>
        <taxon>eudicotyledons</taxon>
        <taxon>Gunneridae</taxon>
        <taxon>Pentapetalae</taxon>
        <taxon>rosids</taxon>
        <taxon>malvids</taxon>
        <taxon>Sapindales</taxon>
        <taxon>Rutaceae</taxon>
        <taxon>Aurantioideae</taxon>
        <taxon>Citrus</taxon>
    </lineage>
</organism>
<dbReference type="AlphaFoldDB" id="A0A2H5QU71"/>
<sequence>MWIFYKKSFYFVESVVKAELVIDAFKKFKKFGQSFAEKKLSKVHQKWSPLPAHVVKVYVDPTIRYDENIIGLEVVIKDSCNKIIAATIQQTQLGRDVKYTAVEAVKWGFR</sequence>
<name>A0A2H5QU71_CITUN</name>
<keyword evidence="2" id="KW-1185">Reference proteome</keyword>
<evidence type="ECO:0000313" key="1">
    <source>
        <dbReference type="EMBL" id="GAY67845.1"/>
    </source>
</evidence>
<comment type="caution">
    <text evidence="1">The sequence shown here is derived from an EMBL/GenBank/DDBJ whole genome shotgun (WGS) entry which is preliminary data.</text>
</comment>
<reference evidence="1 2" key="1">
    <citation type="journal article" date="2017" name="Front. Genet.">
        <title>Draft sequencing of the heterozygous diploid genome of Satsuma (Citrus unshiu Marc.) using a hybrid assembly approach.</title>
        <authorList>
            <person name="Shimizu T."/>
            <person name="Tanizawa Y."/>
            <person name="Mochizuki T."/>
            <person name="Nagasaki H."/>
            <person name="Yoshioka T."/>
            <person name="Toyoda A."/>
            <person name="Fujiyama A."/>
            <person name="Kaminuma E."/>
            <person name="Nakamura Y."/>
        </authorList>
    </citation>
    <scope>NUCLEOTIDE SEQUENCE [LARGE SCALE GENOMIC DNA]</scope>
    <source>
        <strain evidence="2">cv. Miyagawa wase</strain>
    </source>
</reference>